<reference evidence="2" key="1">
    <citation type="submission" date="2023-03" db="EMBL/GenBank/DDBJ databases">
        <title>Massive genome expansion in bonnet fungi (Mycena s.s.) driven by repeated elements and novel gene families across ecological guilds.</title>
        <authorList>
            <consortium name="Lawrence Berkeley National Laboratory"/>
            <person name="Harder C.B."/>
            <person name="Miyauchi S."/>
            <person name="Viragh M."/>
            <person name="Kuo A."/>
            <person name="Thoen E."/>
            <person name="Andreopoulos B."/>
            <person name="Lu D."/>
            <person name="Skrede I."/>
            <person name="Drula E."/>
            <person name="Henrissat B."/>
            <person name="Morin E."/>
            <person name="Kohler A."/>
            <person name="Barry K."/>
            <person name="LaButti K."/>
            <person name="Morin E."/>
            <person name="Salamov A."/>
            <person name="Lipzen A."/>
            <person name="Mereny Z."/>
            <person name="Hegedus B."/>
            <person name="Baldrian P."/>
            <person name="Stursova M."/>
            <person name="Weitz H."/>
            <person name="Taylor A."/>
            <person name="Grigoriev I.V."/>
            <person name="Nagy L.G."/>
            <person name="Martin F."/>
            <person name="Kauserud H."/>
        </authorList>
    </citation>
    <scope>NUCLEOTIDE SEQUENCE</scope>
    <source>
        <strain evidence="2">9284</strain>
    </source>
</reference>
<name>A0AAD7FZ98_9AGAR</name>
<feature type="region of interest" description="Disordered" evidence="1">
    <location>
        <begin position="1"/>
        <end position="84"/>
    </location>
</feature>
<feature type="compositionally biased region" description="Basic residues" evidence="1">
    <location>
        <begin position="48"/>
        <end position="58"/>
    </location>
</feature>
<protein>
    <submittedName>
        <fullName evidence="2">Uncharacterized protein</fullName>
    </submittedName>
</protein>
<evidence type="ECO:0000313" key="2">
    <source>
        <dbReference type="EMBL" id="KAJ7647346.1"/>
    </source>
</evidence>
<dbReference type="EMBL" id="JARKIF010000002">
    <property type="protein sequence ID" value="KAJ7647346.1"/>
    <property type="molecule type" value="Genomic_DNA"/>
</dbReference>
<feature type="region of interest" description="Disordered" evidence="1">
    <location>
        <begin position="150"/>
        <end position="222"/>
    </location>
</feature>
<dbReference type="Proteomes" id="UP001221142">
    <property type="component" value="Unassembled WGS sequence"/>
</dbReference>
<feature type="compositionally biased region" description="Basic and acidic residues" evidence="1">
    <location>
        <begin position="75"/>
        <end position="84"/>
    </location>
</feature>
<feature type="region of interest" description="Disordered" evidence="1">
    <location>
        <begin position="102"/>
        <end position="130"/>
    </location>
</feature>
<gene>
    <name evidence="2" type="ORF">FB45DRAFT_196525</name>
</gene>
<feature type="compositionally biased region" description="Basic and acidic residues" evidence="1">
    <location>
        <begin position="166"/>
        <end position="175"/>
    </location>
</feature>
<accession>A0AAD7FZ98</accession>
<keyword evidence="3" id="KW-1185">Reference proteome</keyword>
<evidence type="ECO:0000313" key="3">
    <source>
        <dbReference type="Proteomes" id="UP001221142"/>
    </source>
</evidence>
<dbReference type="AlphaFoldDB" id="A0AAD7FZ98"/>
<organism evidence="2 3">
    <name type="scientific">Roridomyces roridus</name>
    <dbReference type="NCBI Taxonomy" id="1738132"/>
    <lineage>
        <taxon>Eukaryota</taxon>
        <taxon>Fungi</taxon>
        <taxon>Dikarya</taxon>
        <taxon>Basidiomycota</taxon>
        <taxon>Agaricomycotina</taxon>
        <taxon>Agaricomycetes</taxon>
        <taxon>Agaricomycetidae</taxon>
        <taxon>Agaricales</taxon>
        <taxon>Marasmiineae</taxon>
        <taxon>Mycenaceae</taxon>
        <taxon>Roridomyces</taxon>
    </lineage>
</organism>
<feature type="compositionally biased region" description="Low complexity" evidence="1">
    <location>
        <begin position="60"/>
        <end position="70"/>
    </location>
</feature>
<sequence length="439" mass="48449">MSRRLFSEFLDEITSAPTSDPQAEKRRKTGLNSRFDRMVQTMNLTHRSPVKKLPRRRAQSTSSTSGSGSSVPRTPIDHYDQYHHDGRLGKEFSVIKMPKRMARWDQESQASSDELEPPPPAPHPTTNLPTWLADTFSELNTTHPLRLLLPARTDSEPKSVPMPMKDGNKDGEETRFSFSLEPSSCEEPPSTETSNPEPASHGELISQPPSLPFSTPGPASHLVVTPPRSQVFFPPIDPIAIPQTENSYTFAHFRHVQPSEPHNQEDDALLLEPYYAASSPAQENGTDVFSTPGPGYAPPPVYFDSPTADPESDPLQPGYELDSLDFRWEPFIQKAAADDYYYETRAEPDGEDDEDGQLYMKISMEPARSPSCTPFSFAPPPDTTPAKTPERSAPACFAPAPGIFISPLRGSGAEESPKHAAAVEGSQTSDDSIEDWDDV</sequence>
<proteinExistence type="predicted"/>
<evidence type="ECO:0000256" key="1">
    <source>
        <dbReference type="SAM" id="MobiDB-lite"/>
    </source>
</evidence>
<feature type="region of interest" description="Disordered" evidence="1">
    <location>
        <begin position="370"/>
        <end position="439"/>
    </location>
</feature>
<comment type="caution">
    <text evidence="2">The sequence shown here is derived from an EMBL/GenBank/DDBJ whole genome shotgun (WGS) entry which is preliminary data.</text>
</comment>
<feature type="compositionally biased region" description="Low complexity" evidence="1">
    <location>
        <begin position="177"/>
        <end position="199"/>
    </location>
</feature>